<sequence>MFVQFVSLLALATSSLAAPVQDITSLGYLRCSSEGKVIGYISKSLNSFGEYKGVSPDSDSTDVNHRMLVSLDVTTNGTQSLLVKNAPDNDYPFLGGIGGEEGSTIGSDGDYLHVGGTGTTAPGAKPAYCGNTYTDRTNKLRKCESAIWVFNSTSSEVTPQWTNDAGDVITANIGYVDEAFVLTGDKKEFEDTWEDEVEWITLAFET</sequence>
<keyword evidence="3" id="KW-1185">Reference proteome</keyword>
<name>A0A8H6XGF7_9AGAR</name>
<gene>
    <name evidence="2" type="ORF">MVEN_01928200</name>
</gene>
<accession>A0A8H6XGF7</accession>
<evidence type="ECO:0000313" key="3">
    <source>
        <dbReference type="Proteomes" id="UP000620124"/>
    </source>
</evidence>
<keyword evidence="1" id="KW-0732">Signal</keyword>
<protein>
    <submittedName>
        <fullName evidence="2">Uncharacterized protein</fullName>
    </submittedName>
</protein>
<comment type="caution">
    <text evidence="2">The sequence shown here is derived from an EMBL/GenBank/DDBJ whole genome shotgun (WGS) entry which is preliminary data.</text>
</comment>
<evidence type="ECO:0000313" key="2">
    <source>
        <dbReference type="EMBL" id="KAF7340101.1"/>
    </source>
</evidence>
<reference evidence="2" key="1">
    <citation type="submission" date="2020-05" db="EMBL/GenBank/DDBJ databases">
        <title>Mycena genomes resolve the evolution of fungal bioluminescence.</title>
        <authorList>
            <person name="Tsai I.J."/>
        </authorList>
    </citation>
    <scope>NUCLEOTIDE SEQUENCE</scope>
    <source>
        <strain evidence="2">CCC161011</strain>
    </source>
</reference>
<dbReference type="Proteomes" id="UP000620124">
    <property type="component" value="Unassembled WGS sequence"/>
</dbReference>
<dbReference type="OrthoDB" id="4584900at2759"/>
<feature type="signal peptide" evidence="1">
    <location>
        <begin position="1"/>
        <end position="17"/>
    </location>
</feature>
<dbReference type="EMBL" id="JACAZI010000019">
    <property type="protein sequence ID" value="KAF7340101.1"/>
    <property type="molecule type" value="Genomic_DNA"/>
</dbReference>
<evidence type="ECO:0000256" key="1">
    <source>
        <dbReference type="SAM" id="SignalP"/>
    </source>
</evidence>
<feature type="chain" id="PRO_5034455813" evidence="1">
    <location>
        <begin position="18"/>
        <end position="206"/>
    </location>
</feature>
<dbReference type="AlphaFoldDB" id="A0A8H6XGF7"/>
<proteinExistence type="predicted"/>
<organism evidence="2 3">
    <name type="scientific">Mycena venus</name>
    <dbReference type="NCBI Taxonomy" id="2733690"/>
    <lineage>
        <taxon>Eukaryota</taxon>
        <taxon>Fungi</taxon>
        <taxon>Dikarya</taxon>
        <taxon>Basidiomycota</taxon>
        <taxon>Agaricomycotina</taxon>
        <taxon>Agaricomycetes</taxon>
        <taxon>Agaricomycetidae</taxon>
        <taxon>Agaricales</taxon>
        <taxon>Marasmiineae</taxon>
        <taxon>Mycenaceae</taxon>
        <taxon>Mycena</taxon>
    </lineage>
</organism>